<evidence type="ECO:0000313" key="2">
    <source>
        <dbReference type="Proteomes" id="UP000675881"/>
    </source>
</evidence>
<sequence>MDSSSCSYYSHSHSSLTNTILEMVLRGKEAIQSLQRSYKDSGCCHSSSVWVWSFFGDTPSYFLQYTSKNLKISLQYDKIERRYVLLVVVSSILSGLLFMVLYYRFFHVKKLTEAKEIFPKNNSDFNKRTSETETSYPENPESARAVFNCALNENYIKKEKVTSSYSSSSFSRKYYFRRKKFHAVLERAITSNYCVRSRAKYGEKSGIHVYCIYYTMTHLIITCVIDNMAKVQTTVLVFLCICMWDTQRLVVNGETSCELFQGHVRCKIENNEAQAKDKLETYRVGRNEECEPLKNWVFEVQSL</sequence>
<name>A0A7R8H4A1_LEPSM</name>
<evidence type="ECO:0000313" key="1">
    <source>
        <dbReference type="EMBL" id="CAF2859689.1"/>
    </source>
</evidence>
<organism evidence="1 2">
    <name type="scientific">Lepeophtheirus salmonis</name>
    <name type="common">Salmon louse</name>
    <name type="synonym">Caligus salmonis</name>
    <dbReference type="NCBI Taxonomy" id="72036"/>
    <lineage>
        <taxon>Eukaryota</taxon>
        <taxon>Metazoa</taxon>
        <taxon>Ecdysozoa</taxon>
        <taxon>Arthropoda</taxon>
        <taxon>Crustacea</taxon>
        <taxon>Multicrustacea</taxon>
        <taxon>Hexanauplia</taxon>
        <taxon>Copepoda</taxon>
        <taxon>Siphonostomatoida</taxon>
        <taxon>Caligidae</taxon>
        <taxon>Lepeophtheirus</taxon>
    </lineage>
</organism>
<dbReference type="Proteomes" id="UP000675881">
    <property type="component" value="Chromosome 15"/>
</dbReference>
<keyword evidence="2" id="KW-1185">Reference proteome</keyword>
<protein>
    <submittedName>
        <fullName evidence="1">(salmon louse) hypothetical protein</fullName>
    </submittedName>
</protein>
<proteinExistence type="predicted"/>
<reference evidence="1" key="1">
    <citation type="submission" date="2021-02" db="EMBL/GenBank/DDBJ databases">
        <authorList>
            <person name="Bekaert M."/>
        </authorList>
    </citation>
    <scope>NUCLEOTIDE SEQUENCE</scope>
    <source>
        <strain evidence="1">IoA-00</strain>
    </source>
</reference>
<dbReference type="AlphaFoldDB" id="A0A7R8H4A1"/>
<accession>A0A7R8H4A1</accession>
<dbReference type="OrthoDB" id="6347709at2759"/>
<dbReference type="EMBL" id="HG994594">
    <property type="protein sequence ID" value="CAF2859689.1"/>
    <property type="molecule type" value="Genomic_DNA"/>
</dbReference>
<gene>
    <name evidence="1" type="ORF">LSAA_5961</name>
</gene>